<evidence type="ECO:0000313" key="2">
    <source>
        <dbReference type="Proteomes" id="UP000814128"/>
    </source>
</evidence>
<organism evidence="1 2">
    <name type="scientific">Vararia minispora EC-137</name>
    <dbReference type="NCBI Taxonomy" id="1314806"/>
    <lineage>
        <taxon>Eukaryota</taxon>
        <taxon>Fungi</taxon>
        <taxon>Dikarya</taxon>
        <taxon>Basidiomycota</taxon>
        <taxon>Agaricomycotina</taxon>
        <taxon>Agaricomycetes</taxon>
        <taxon>Russulales</taxon>
        <taxon>Lachnocladiaceae</taxon>
        <taxon>Vararia</taxon>
    </lineage>
</organism>
<proteinExistence type="predicted"/>
<keyword evidence="2" id="KW-1185">Reference proteome</keyword>
<feature type="non-terminal residue" evidence="1">
    <location>
        <position position="159"/>
    </location>
</feature>
<name>A0ACB8QY76_9AGAM</name>
<feature type="non-terminal residue" evidence="1">
    <location>
        <position position="1"/>
    </location>
</feature>
<keyword evidence="1" id="KW-0689">Ribosomal protein</keyword>
<reference evidence="1" key="2">
    <citation type="journal article" date="2022" name="New Phytol.">
        <title>Evolutionary transition to the ectomycorrhizal habit in the genomes of a hyperdiverse lineage of mushroom-forming fungi.</title>
        <authorList>
            <person name="Looney B."/>
            <person name="Miyauchi S."/>
            <person name="Morin E."/>
            <person name="Drula E."/>
            <person name="Courty P.E."/>
            <person name="Kohler A."/>
            <person name="Kuo A."/>
            <person name="LaButti K."/>
            <person name="Pangilinan J."/>
            <person name="Lipzen A."/>
            <person name="Riley R."/>
            <person name="Andreopoulos W."/>
            <person name="He G."/>
            <person name="Johnson J."/>
            <person name="Nolan M."/>
            <person name="Tritt A."/>
            <person name="Barry K.W."/>
            <person name="Grigoriev I.V."/>
            <person name="Nagy L.G."/>
            <person name="Hibbett D."/>
            <person name="Henrissat B."/>
            <person name="Matheny P.B."/>
            <person name="Labbe J."/>
            <person name="Martin F.M."/>
        </authorList>
    </citation>
    <scope>NUCLEOTIDE SEQUENCE</scope>
    <source>
        <strain evidence="1">EC-137</strain>
    </source>
</reference>
<comment type="caution">
    <text evidence="1">The sequence shown here is derived from an EMBL/GenBank/DDBJ whole genome shotgun (WGS) entry which is preliminary data.</text>
</comment>
<dbReference type="EMBL" id="MU273471">
    <property type="protein sequence ID" value="KAI0036495.1"/>
    <property type="molecule type" value="Genomic_DNA"/>
</dbReference>
<dbReference type="Proteomes" id="UP000814128">
    <property type="component" value="Unassembled WGS sequence"/>
</dbReference>
<protein>
    <submittedName>
        <fullName evidence="1">Mitochondrial ribosomal protein subunit L20-domain-containing protein</fullName>
    </submittedName>
</protein>
<gene>
    <name evidence="1" type="ORF">K488DRAFT_34034</name>
</gene>
<accession>A0ACB8QY76</accession>
<reference evidence="1" key="1">
    <citation type="submission" date="2021-02" db="EMBL/GenBank/DDBJ databases">
        <authorList>
            <consortium name="DOE Joint Genome Institute"/>
            <person name="Ahrendt S."/>
            <person name="Looney B.P."/>
            <person name="Miyauchi S."/>
            <person name="Morin E."/>
            <person name="Drula E."/>
            <person name="Courty P.E."/>
            <person name="Chicoki N."/>
            <person name="Fauchery L."/>
            <person name="Kohler A."/>
            <person name="Kuo A."/>
            <person name="Labutti K."/>
            <person name="Pangilinan J."/>
            <person name="Lipzen A."/>
            <person name="Riley R."/>
            <person name="Andreopoulos W."/>
            <person name="He G."/>
            <person name="Johnson J."/>
            <person name="Barry K.W."/>
            <person name="Grigoriev I.V."/>
            <person name="Nagy L."/>
            <person name="Hibbett D."/>
            <person name="Henrissat B."/>
            <person name="Matheny P.B."/>
            <person name="Labbe J."/>
            <person name="Martin F."/>
        </authorList>
    </citation>
    <scope>NUCLEOTIDE SEQUENCE</scope>
    <source>
        <strain evidence="1">EC-137</strain>
    </source>
</reference>
<sequence>ERPPMRWPDPLTTDPDASISKLPEDLTFIRRSPPSHPTELSYTSEPASPLLRPAAPAPEDTPLPPPLRDIRIPKTRLTDEQIRQMRHLRMEKPIVYTQKRLAKMFNTTPSTVGMVATLPQAQRTAARRKFFAEHEAKREEWGEKKRTIREIRAKRREFW</sequence>
<evidence type="ECO:0000313" key="1">
    <source>
        <dbReference type="EMBL" id="KAI0036495.1"/>
    </source>
</evidence>
<keyword evidence="1" id="KW-0687">Ribonucleoprotein</keyword>